<evidence type="ECO:0000256" key="6">
    <source>
        <dbReference type="ARBA" id="ARBA00022989"/>
    </source>
</evidence>
<dbReference type="PANTHER" id="PTHR30012">
    <property type="entry name" value="GENERAL SECRETION PATHWAY PROTEIN"/>
    <property type="match status" value="1"/>
</dbReference>
<evidence type="ECO:0000256" key="8">
    <source>
        <dbReference type="SAM" id="Phobius"/>
    </source>
</evidence>
<dbReference type="Gene3D" id="1.20.81.30">
    <property type="entry name" value="Type II secretion system (T2SS), domain F"/>
    <property type="match status" value="2"/>
</dbReference>
<keyword evidence="11" id="KW-1185">Reference proteome</keyword>
<dbReference type="PANTHER" id="PTHR30012:SF0">
    <property type="entry name" value="TYPE II SECRETION SYSTEM PROTEIN F-RELATED"/>
    <property type="match status" value="1"/>
</dbReference>
<dbReference type="EMBL" id="FOJY01000007">
    <property type="protein sequence ID" value="SFB03250.1"/>
    <property type="molecule type" value="Genomic_DNA"/>
</dbReference>
<reference evidence="10 11" key="1">
    <citation type="submission" date="2016-10" db="EMBL/GenBank/DDBJ databases">
        <authorList>
            <person name="de Groot N.N."/>
        </authorList>
    </citation>
    <scope>NUCLEOTIDE SEQUENCE [LARGE SCALE GENOMIC DNA]</scope>
    <source>
        <strain evidence="10 11">DSM 5522</strain>
    </source>
</reference>
<dbReference type="PRINTS" id="PR00812">
    <property type="entry name" value="BCTERIALGSPF"/>
</dbReference>
<comment type="similarity">
    <text evidence="2">Belongs to the GSP F family.</text>
</comment>
<dbReference type="STRING" id="1120918.SAMN05216249_10783"/>
<feature type="domain" description="Type II secretion system protein GspF" evidence="9">
    <location>
        <begin position="209"/>
        <end position="331"/>
    </location>
</feature>
<comment type="subcellular location">
    <subcellularLocation>
        <location evidence="1">Cell inner membrane</location>
        <topology evidence="1">Multi-pass membrane protein</topology>
    </subcellularLocation>
</comment>
<dbReference type="FunFam" id="1.20.81.30:FF:000001">
    <property type="entry name" value="Type II secretion system protein F"/>
    <property type="match status" value="1"/>
</dbReference>
<evidence type="ECO:0000256" key="3">
    <source>
        <dbReference type="ARBA" id="ARBA00022475"/>
    </source>
</evidence>
<gene>
    <name evidence="10" type="ORF">SAMN05216249_10783</name>
</gene>
<feature type="transmembrane region" description="Helical" evidence="8">
    <location>
        <begin position="115"/>
        <end position="136"/>
    </location>
</feature>
<proteinExistence type="inferred from homology"/>
<keyword evidence="6 8" id="KW-1133">Transmembrane helix</keyword>
<sequence length="340" mass="38178">MKQLNNVELSDFSSQCALLLHSGITIYEGISLLMEDAETDTLKEFFTEIYKKLDEGESFYEALKNTDSFPDYMLNMIHIGEETGSLEEVLNSLSNYYQREENIFLNIKNAITYPFIMIGMMIIVIFVLVTKVLPVFEKVYNQLGSEMKGINSTLLSIGNFLNGTSLVFFIVVAAILLLLFFLVNIRNNTSFINFFLTKNFKEKMATGRFANAMSLSLNSGLDTERSMEMALELVKDTKVFQKANKCLSLTKEGESFKDALKTSKIFSNTQIRLIDIGFASGSIDTVMERIAKSYEDETNNSIDKMISVLEPTLVIILSVIVGFILLSVLLPLVAIMANIG</sequence>
<dbReference type="OrthoDB" id="1733538at2"/>
<evidence type="ECO:0000313" key="11">
    <source>
        <dbReference type="Proteomes" id="UP000198838"/>
    </source>
</evidence>
<dbReference type="InterPro" id="IPR003004">
    <property type="entry name" value="GspF/PilC"/>
</dbReference>
<protein>
    <submittedName>
        <fullName evidence="10">Type IV pilus assembly protein PilC</fullName>
    </submittedName>
</protein>
<evidence type="ECO:0000256" key="2">
    <source>
        <dbReference type="ARBA" id="ARBA00005745"/>
    </source>
</evidence>
<keyword evidence="4" id="KW-0997">Cell inner membrane</keyword>
<keyword evidence="5 8" id="KW-0812">Transmembrane</keyword>
<evidence type="ECO:0000259" key="9">
    <source>
        <dbReference type="Pfam" id="PF00482"/>
    </source>
</evidence>
<dbReference type="InterPro" id="IPR042094">
    <property type="entry name" value="T2SS_GspF_sf"/>
</dbReference>
<evidence type="ECO:0000313" key="10">
    <source>
        <dbReference type="EMBL" id="SFB03250.1"/>
    </source>
</evidence>
<organism evidence="10 11">
    <name type="scientific">Acetitomaculum ruminis DSM 5522</name>
    <dbReference type="NCBI Taxonomy" id="1120918"/>
    <lineage>
        <taxon>Bacteria</taxon>
        <taxon>Bacillati</taxon>
        <taxon>Bacillota</taxon>
        <taxon>Clostridia</taxon>
        <taxon>Lachnospirales</taxon>
        <taxon>Lachnospiraceae</taxon>
        <taxon>Acetitomaculum</taxon>
    </lineage>
</organism>
<keyword evidence="7 8" id="KW-0472">Membrane</keyword>
<dbReference type="AlphaFoldDB" id="A0A1I0XSL5"/>
<dbReference type="Proteomes" id="UP000198838">
    <property type="component" value="Unassembled WGS sequence"/>
</dbReference>
<dbReference type="Pfam" id="PF00482">
    <property type="entry name" value="T2SSF"/>
    <property type="match status" value="2"/>
</dbReference>
<evidence type="ECO:0000256" key="4">
    <source>
        <dbReference type="ARBA" id="ARBA00022519"/>
    </source>
</evidence>
<accession>A0A1I0XSL5</accession>
<evidence type="ECO:0000256" key="7">
    <source>
        <dbReference type="ARBA" id="ARBA00023136"/>
    </source>
</evidence>
<dbReference type="GO" id="GO:0005886">
    <property type="term" value="C:plasma membrane"/>
    <property type="evidence" value="ECO:0007669"/>
    <property type="project" value="UniProtKB-SubCell"/>
</dbReference>
<keyword evidence="3" id="KW-1003">Cell membrane</keyword>
<name>A0A1I0XSL5_9FIRM</name>
<evidence type="ECO:0000256" key="1">
    <source>
        <dbReference type="ARBA" id="ARBA00004429"/>
    </source>
</evidence>
<evidence type="ECO:0000256" key="5">
    <source>
        <dbReference type="ARBA" id="ARBA00022692"/>
    </source>
</evidence>
<dbReference type="RefSeq" id="WP_092871779.1">
    <property type="nucleotide sequence ID" value="NZ_FOJY01000007.1"/>
</dbReference>
<feature type="transmembrane region" description="Helical" evidence="8">
    <location>
        <begin position="313"/>
        <end position="337"/>
    </location>
</feature>
<feature type="transmembrane region" description="Helical" evidence="8">
    <location>
        <begin position="156"/>
        <end position="183"/>
    </location>
</feature>
<feature type="domain" description="Type II secretion system protein GspF" evidence="9">
    <location>
        <begin position="12"/>
        <end position="134"/>
    </location>
</feature>
<dbReference type="InterPro" id="IPR018076">
    <property type="entry name" value="T2SS_GspF_dom"/>
</dbReference>